<comment type="pathway">
    <text evidence="4 21">Cofactor biosynthesis; tetrahydrofolylpolyglutamate biosynthesis.</text>
</comment>
<dbReference type="OrthoDB" id="5212574at2759"/>
<keyword evidence="12 22" id="KW-0547">Nucleotide-binding</keyword>
<dbReference type="PROSITE" id="PS01012">
    <property type="entry name" value="FOLYLPOLYGLU_SYNT_2"/>
    <property type="match status" value="1"/>
</dbReference>
<keyword evidence="17" id="KW-0472">Membrane</keyword>
<dbReference type="RefSeq" id="XP_040784132.1">
    <property type="nucleotide sequence ID" value="XM_040933985.1"/>
</dbReference>
<evidence type="ECO:0000256" key="19">
    <source>
        <dbReference type="ARBA" id="ARBA00030876"/>
    </source>
</evidence>
<dbReference type="GO" id="GO:0004326">
    <property type="term" value="F:tetrahydrofolylpolyglutamate synthase activity"/>
    <property type="evidence" value="ECO:0007669"/>
    <property type="project" value="UniProtKB-EC"/>
</dbReference>
<evidence type="ECO:0000256" key="18">
    <source>
        <dbReference type="ARBA" id="ARBA00030592"/>
    </source>
</evidence>
<dbReference type="GO" id="GO:0006730">
    <property type="term" value="P:one-carbon metabolic process"/>
    <property type="evidence" value="ECO:0007669"/>
    <property type="project" value="UniProtKB-KW"/>
</dbReference>
<comment type="function">
    <text evidence="21">Catalyzes conversion of folates to polyglutamate derivatives allowing concentration of folate compounds in the cell and the intracellular retention of these cofactors, which are important substrates for most of the folate-dependent enzymes that are involved in one-carbon transfer reactions involved in purine, pyrimidine and amino acid synthesis.</text>
</comment>
<dbReference type="Proteomes" id="UP000800039">
    <property type="component" value="Unassembled WGS sequence"/>
</dbReference>
<dbReference type="GO" id="GO:0005524">
    <property type="term" value="F:ATP binding"/>
    <property type="evidence" value="ECO:0007669"/>
    <property type="project" value="UniProtKB-KW"/>
</dbReference>
<dbReference type="InterPro" id="IPR023600">
    <property type="entry name" value="Folylpolyglutamate_synth_euk"/>
</dbReference>
<evidence type="ECO:0000313" key="25">
    <source>
        <dbReference type="Proteomes" id="UP000800039"/>
    </source>
</evidence>
<evidence type="ECO:0000256" key="6">
    <source>
        <dbReference type="ARBA" id="ARBA00013025"/>
    </source>
</evidence>
<dbReference type="PANTHER" id="PTHR11136:SF5">
    <property type="entry name" value="FOLYLPOLYGLUTAMATE SYNTHASE, MITOCHONDRIAL"/>
    <property type="match status" value="1"/>
</dbReference>
<gene>
    <name evidence="24" type="ORF">K460DRAFT_369587</name>
</gene>
<protein>
    <recommendedName>
        <fullName evidence="7 21">Folylpolyglutamate synthase</fullName>
        <ecNumber evidence="6 21">6.3.2.17</ecNumber>
    </recommendedName>
    <alternativeName>
        <fullName evidence="19 21">Folylpoly-gamma-glutamate synthetase</fullName>
    </alternativeName>
    <alternativeName>
        <fullName evidence="18 21">Tetrahydrofolylpolyglutamate synthase</fullName>
    </alternativeName>
</protein>
<dbReference type="Gene3D" id="3.40.1190.10">
    <property type="entry name" value="Mur-like, catalytic domain"/>
    <property type="match status" value="1"/>
</dbReference>
<evidence type="ECO:0000256" key="20">
    <source>
        <dbReference type="ARBA" id="ARBA00047493"/>
    </source>
</evidence>
<dbReference type="GO" id="GO:0046872">
    <property type="term" value="F:metal ion binding"/>
    <property type="evidence" value="ECO:0007669"/>
    <property type="project" value="UniProtKB-KW"/>
</dbReference>
<dbReference type="GO" id="GO:0005829">
    <property type="term" value="C:cytosol"/>
    <property type="evidence" value="ECO:0007669"/>
    <property type="project" value="TreeGrafter"/>
</dbReference>
<dbReference type="NCBIfam" id="TIGR01499">
    <property type="entry name" value="folC"/>
    <property type="match status" value="1"/>
</dbReference>
<evidence type="ECO:0000256" key="17">
    <source>
        <dbReference type="ARBA" id="ARBA00023136"/>
    </source>
</evidence>
<dbReference type="GO" id="GO:0005759">
    <property type="term" value="C:mitochondrial matrix"/>
    <property type="evidence" value="ECO:0007669"/>
    <property type="project" value="UniProtKB-SubCell"/>
</dbReference>
<comment type="caution">
    <text evidence="24">The sequence shown here is derived from an EMBL/GenBank/DDBJ whole genome shotgun (WGS) entry which is preliminary data.</text>
</comment>
<keyword evidence="8" id="KW-0963">Cytoplasm</keyword>
<feature type="binding site" evidence="23">
    <location>
        <position position="100"/>
    </location>
    <ligand>
        <name>Mg(2+)</name>
        <dbReference type="ChEBI" id="CHEBI:18420"/>
        <label>1</label>
    </ligand>
</feature>
<evidence type="ECO:0000256" key="15">
    <source>
        <dbReference type="ARBA" id="ARBA00022842"/>
    </source>
</evidence>
<evidence type="ECO:0000256" key="7">
    <source>
        <dbReference type="ARBA" id="ARBA00018660"/>
    </source>
</evidence>
<evidence type="ECO:0000256" key="16">
    <source>
        <dbReference type="ARBA" id="ARBA00023128"/>
    </source>
</evidence>
<dbReference type="InterPro" id="IPR036615">
    <property type="entry name" value="Mur_ligase_C_dom_sf"/>
</dbReference>
<evidence type="ECO:0000256" key="23">
    <source>
        <dbReference type="PIRSR" id="PIRSR038895-2"/>
    </source>
</evidence>
<dbReference type="InterPro" id="IPR001645">
    <property type="entry name" value="Folylpolyglutamate_synth"/>
</dbReference>
<feature type="binding site" evidence="23">
    <location>
        <position position="203"/>
    </location>
    <ligand>
        <name>Mg(2+)</name>
        <dbReference type="ChEBI" id="CHEBI:18420"/>
        <label>1</label>
    </ligand>
</feature>
<evidence type="ECO:0000256" key="2">
    <source>
        <dbReference type="ARBA" id="ARBA00004305"/>
    </source>
</evidence>
<name>A0A9P4GA93_9PLEO</name>
<keyword evidence="9 21" id="KW-0554">One-carbon metabolism</keyword>
<comment type="cofactor">
    <cofactor evidence="21">
        <name>a monovalent cation</name>
        <dbReference type="ChEBI" id="CHEBI:60242"/>
    </cofactor>
    <text evidence="21">A monovalent cation.</text>
</comment>
<evidence type="ECO:0000256" key="13">
    <source>
        <dbReference type="ARBA" id="ARBA00022792"/>
    </source>
</evidence>
<evidence type="ECO:0000256" key="9">
    <source>
        <dbReference type="ARBA" id="ARBA00022563"/>
    </source>
</evidence>
<keyword evidence="13" id="KW-0999">Mitochondrion inner membrane</keyword>
<organism evidence="24 25">
    <name type="scientific">Cucurbitaria berberidis CBS 394.84</name>
    <dbReference type="NCBI Taxonomy" id="1168544"/>
    <lineage>
        <taxon>Eukaryota</taxon>
        <taxon>Fungi</taxon>
        <taxon>Dikarya</taxon>
        <taxon>Ascomycota</taxon>
        <taxon>Pezizomycotina</taxon>
        <taxon>Dothideomycetes</taxon>
        <taxon>Pleosporomycetidae</taxon>
        <taxon>Pleosporales</taxon>
        <taxon>Pleosporineae</taxon>
        <taxon>Cucurbitariaceae</taxon>
        <taxon>Cucurbitaria</taxon>
    </lineage>
</organism>
<evidence type="ECO:0000256" key="8">
    <source>
        <dbReference type="ARBA" id="ARBA00022490"/>
    </source>
</evidence>
<dbReference type="GO" id="GO:0005743">
    <property type="term" value="C:mitochondrial inner membrane"/>
    <property type="evidence" value="ECO:0007669"/>
    <property type="project" value="UniProtKB-SubCell"/>
</dbReference>
<accession>A0A9P4GA93</accession>
<dbReference type="InterPro" id="IPR018109">
    <property type="entry name" value="Folylpolyglutamate_synth_CS"/>
</dbReference>
<proteinExistence type="inferred from homology"/>
<evidence type="ECO:0000256" key="22">
    <source>
        <dbReference type="PIRSR" id="PIRSR038895-1"/>
    </source>
</evidence>
<dbReference type="GeneID" id="63851236"/>
<evidence type="ECO:0000313" key="24">
    <source>
        <dbReference type="EMBL" id="KAF1841569.1"/>
    </source>
</evidence>
<keyword evidence="11 23" id="KW-0479">Metal-binding</keyword>
<evidence type="ECO:0000256" key="10">
    <source>
        <dbReference type="ARBA" id="ARBA00022598"/>
    </source>
</evidence>
<feature type="binding site" evidence="22">
    <location>
        <position position="325"/>
    </location>
    <ligand>
        <name>ATP</name>
        <dbReference type="ChEBI" id="CHEBI:30616"/>
    </ligand>
</feature>
<evidence type="ECO:0000256" key="11">
    <source>
        <dbReference type="ARBA" id="ARBA00022723"/>
    </source>
</evidence>
<dbReference type="PANTHER" id="PTHR11136">
    <property type="entry name" value="FOLYLPOLYGLUTAMATE SYNTHASE-RELATED"/>
    <property type="match status" value="1"/>
</dbReference>
<evidence type="ECO:0000256" key="3">
    <source>
        <dbReference type="ARBA" id="ARBA00004496"/>
    </source>
</evidence>
<dbReference type="Gene3D" id="3.90.190.20">
    <property type="entry name" value="Mur ligase, C-terminal domain"/>
    <property type="match status" value="1"/>
</dbReference>
<evidence type="ECO:0000256" key="14">
    <source>
        <dbReference type="ARBA" id="ARBA00022840"/>
    </source>
</evidence>
<dbReference type="SUPFAM" id="SSF53244">
    <property type="entry name" value="MurD-like peptide ligases, peptide-binding domain"/>
    <property type="match status" value="1"/>
</dbReference>
<keyword evidence="10 21" id="KW-0436">Ligase</keyword>
<evidence type="ECO:0000256" key="1">
    <source>
        <dbReference type="ARBA" id="ARBA00004273"/>
    </source>
</evidence>
<dbReference type="FunFam" id="3.40.1190.10:FF:000009">
    <property type="entry name" value="Folylpolyglutamate synthase"/>
    <property type="match status" value="1"/>
</dbReference>
<keyword evidence="25" id="KW-1185">Reference proteome</keyword>
<dbReference type="EC" id="6.3.2.17" evidence="6 21"/>
<feature type="binding site" evidence="22">
    <location>
        <position position="339"/>
    </location>
    <ligand>
        <name>ATP</name>
        <dbReference type="ChEBI" id="CHEBI:30616"/>
    </ligand>
</feature>
<dbReference type="FunFam" id="3.90.190.20:FF:000009">
    <property type="entry name" value="Folylpolyglutamate synthase"/>
    <property type="match status" value="1"/>
</dbReference>
<evidence type="ECO:0000256" key="5">
    <source>
        <dbReference type="ARBA" id="ARBA00008276"/>
    </source>
</evidence>
<dbReference type="EMBL" id="ML976618">
    <property type="protein sequence ID" value="KAF1841569.1"/>
    <property type="molecule type" value="Genomic_DNA"/>
</dbReference>
<dbReference type="SUPFAM" id="SSF53623">
    <property type="entry name" value="MurD-like peptide ligases, catalytic domain"/>
    <property type="match status" value="1"/>
</dbReference>
<dbReference type="InterPro" id="IPR036565">
    <property type="entry name" value="Mur-like_cat_sf"/>
</dbReference>
<dbReference type="AlphaFoldDB" id="A0A9P4GA93"/>
<reference evidence="24" key="1">
    <citation type="submission" date="2020-01" db="EMBL/GenBank/DDBJ databases">
        <authorList>
            <consortium name="DOE Joint Genome Institute"/>
            <person name="Haridas S."/>
            <person name="Albert R."/>
            <person name="Binder M."/>
            <person name="Bloem J."/>
            <person name="Labutti K."/>
            <person name="Salamov A."/>
            <person name="Andreopoulos B."/>
            <person name="Baker S.E."/>
            <person name="Barry K."/>
            <person name="Bills G."/>
            <person name="Bluhm B.H."/>
            <person name="Cannon C."/>
            <person name="Castanera R."/>
            <person name="Culley D.E."/>
            <person name="Daum C."/>
            <person name="Ezra D."/>
            <person name="Gonzalez J.B."/>
            <person name="Henrissat B."/>
            <person name="Kuo A."/>
            <person name="Liang C."/>
            <person name="Lipzen A."/>
            <person name="Lutzoni F."/>
            <person name="Magnuson J."/>
            <person name="Mondo S."/>
            <person name="Nolan M."/>
            <person name="Ohm R."/>
            <person name="Pangilinan J."/>
            <person name="Park H.-J."/>
            <person name="Ramirez L."/>
            <person name="Alfaro M."/>
            <person name="Sun H."/>
            <person name="Tritt A."/>
            <person name="Yoshinaga Y."/>
            <person name="Zwiers L.-H."/>
            <person name="Turgeon B.G."/>
            <person name="Goodwin S.B."/>
            <person name="Spatafora J.W."/>
            <person name="Crous P.W."/>
            <person name="Grigoriev I.V."/>
        </authorList>
    </citation>
    <scope>NUCLEOTIDE SEQUENCE</scope>
    <source>
        <strain evidence="24">CBS 394.84</strain>
    </source>
</reference>
<sequence>MEKRDYAAAVAALNTLQSNFSIVDAIRKSGRGMNQLAIPEMIEWCRKVGYEPSDFDRLRPIHIAGSKGKGSTSAFISSILAQYIPATGAQKPTKIGLYTSPHLRFVRERIQINNEPISEELFAKYFFEVWDTLETAAETESAPPDVPTKPVYFRYLTLMALHAYLKEGVDSAIVECGIGGEFDSTNILTKPTVTAVTSLGIDHVAMLGSTLPEIAWHKAGIFKAGSVAFTAPQKAEAITVLQERAAEKGTHLHVIDVHPSLANNEVKLGLGAAFQKINASVAIAAAAAHLRALGHTSIPDPTTTSHIELPSEFIRGLEQVRWAGRCEIRREKNVAWHIDGGHTLESIEVTGQWFAQQIASAISTTTSQSKVPRILIFNQQTRDANALAKALYAALQSGITSGATSPFTHVIFTTNQTSSRGYKPDLVSINTNQQDVDTLAVQKALANTWSHIDSSAEVHVLRTIEEAIETARDVARNHAKHAGADAEVMVLITGSLHLVGGAIEILETENAS</sequence>
<evidence type="ECO:0000256" key="21">
    <source>
        <dbReference type="PIRNR" id="PIRNR038895"/>
    </source>
</evidence>
<dbReference type="PIRSF" id="PIRSF038895">
    <property type="entry name" value="FPGS"/>
    <property type="match status" value="1"/>
</dbReference>
<comment type="catalytic activity">
    <reaction evidence="20 21">
        <text>(6S)-5,6,7,8-tetrahydrofolyl-(gamma-L-Glu)(n) + L-glutamate + ATP = (6S)-5,6,7,8-tetrahydrofolyl-(gamma-L-Glu)(n+1) + ADP + phosphate + H(+)</text>
        <dbReference type="Rhea" id="RHEA:10580"/>
        <dbReference type="Rhea" id="RHEA-COMP:14738"/>
        <dbReference type="Rhea" id="RHEA-COMP:14740"/>
        <dbReference type="ChEBI" id="CHEBI:15378"/>
        <dbReference type="ChEBI" id="CHEBI:29985"/>
        <dbReference type="ChEBI" id="CHEBI:30616"/>
        <dbReference type="ChEBI" id="CHEBI:43474"/>
        <dbReference type="ChEBI" id="CHEBI:141005"/>
        <dbReference type="ChEBI" id="CHEBI:456216"/>
        <dbReference type="EC" id="6.3.2.17"/>
    </reaction>
</comment>
<comment type="similarity">
    <text evidence="5 21">Belongs to the folylpolyglutamate synthase family.</text>
</comment>
<evidence type="ECO:0000256" key="12">
    <source>
        <dbReference type="ARBA" id="ARBA00022741"/>
    </source>
</evidence>
<comment type="subcellular location">
    <subcellularLocation>
        <location evidence="3">Cytoplasm</location>
    </subcellularLocation>
    <subcellularLocation>
        <location evidence="1">Mitochondrion inner membrane</location>
    </subcellularLocation>
    <subcellularLocation>
        <location evidence="2">Mitochondrion matrix</location>
    </subcellularLocation>
</comment>
<keyword evidence="16" id="KW-0496">Mitochondrion</keyword>
<evidence type="ECO:0000256" key="4">
    <source>
        <dbReference type="ARBA" id="ARBA00005150"/>
    </source>
</evidence>
<feature type="binding site" evidence="23">
    <location>
        <position position="175"/>
    </location>
    <ligand>
        <name>Mg(2+)</name>
        <dbReference type="ChEBI" id="CHEBI:18420"/>
        <label>1</label>
    </ligand>
</feature>
<keyword evidence="15 23" id="KW-0460">Magnesium</keyword>
<keyword evidence="14 22" id="KW-0067">ATP-binding</keyword>